<reference evidence="3 4" key="1">
    <citation type="journal article" date="2021" name="Sci. Rep.">
        <title>The distribution of antibiotic resistance genes in chicken gut microbiota commensals.</title>
        <authorList>
            <person name="Juricova H."/>
            <person name="Matiasovicova J."/>
            <person name="Kubasova T."/>
            <person name="Cejkova D."/>
            <person name="Rychlik I."/>
        </authorList>
    </citation>
    <scope>NUCLEOTIDE SEQUENCE [LARGE SCALE GENOMIC DNA]</scope>
    <source>
        <strain evidence="3 4">An773</strain>
    </source>
</reference>
<organism evidence="3 4">
    <name type="scientific">Faecalicatena fissicatena</name>
    <dbReference type="NCBI Taxonomy" id="290055"/>
    <lineage>
        <taxon>Bacteria</taxon>
        <taxon>Bacillati</taxon>
        <taxon>Bacillota</taxon>
        <taxon>Clostridia</taxon>
        <taxon>Lachnospirales</taxon>
        <taxon>Lachnospiraceae</taxon>
        <taxon>Faecalicatena</taxon>
    </lineage>
</organism>
<feature type="domain" description="Putative sugar diacid recognition" evidence="1">
    <location>
        <begin position="3"/>
        <end position="127"/>
    </location>
</feature>
<dbReference type="PANTHER" id="PTHR33744">
    <property type="entry name" value="CARBOHYDRATE DIACID REGULATOR"/>
    <property type="match status" value="1"/>
</dbReference>
<evidence type="ECO:0000259" key="1">
    <source>
        <dbReference type="Pfam" id="PF05651"/>
    </source>
</evidence>
<comment type="caution">
    <text evidence="3">The sequence shown here is derived from an EMBL/GenBank/DDBJ whole genome shotgun (WGS) entry which is preliminary data.</text>
</comment>
<feature type="domain" description="PucR C-terminal helix-turn-helix" evidence="2">
    <location>
        <begin position="301"/>
        <end position="358"/>
    </location>
</feature>
<protein>
    <submittedName>
        <fullName evidence="3">Helix-turn-helix domain-containing protein</fullName>
    </submittedName>
</protein>
<evidence type="ECO:0000313" key="4">
    <source>
        <dbReference type="Proteomes" id="UP000716906"/>
    </source>
</evidence>
<dbReference type="Pfam" id="PF05651">
    <property type="entry name" value="Diacid_rec"/>
    <property type="match status" value="1"/>
</dbReference>
<keyword evidence="4" id="KW-1185">Reference proteome</keyword>
<proteinExistence type="predicted"/>
<sequence>MIHKKTAQQIADTVKEVCGYDINFINDRGLVIASTDPARIGTVHEGGRQVIARGETLEVEQDDLLPGTKKGVNIPVFRGGVLAAVIGISGDPEKVRAFAHLAERITLLILREQEIGARARSLAEKKNYLLDLLLEEDRQRFSDGLPELLEELKQFHIDPSSSKRMLLLRLRYPEKESLSGLESNVARLLDEMPGCLYGYQYPSLFRVLINDRDLELFREKLKQFHAAHSSALLAGAGSSVPLEDLPRSLATARIALEALGSGESFSLFDDLTLEVLLSGISRENLKLFLEKVLSALSGDDLRLLETYFEKDQSLADTCQALFLHKNTVQYRLNRIHRLCGLNPRRFRDAAVLYLALKAKYCYI</sequence>
<dbReference type="InterPro" id="IPR025736">
    <property type="entry name" value="PucR_C-HTH_dom"/>
</dbReference>
<gene>
    <name evidence="3" type="ORF">H7U36_08335</name>
</gene>
<dbReference type="InterPro" id="IPR042070">
    <property type="entry name" value="PucR_C-HTH_sf"/>
</dbReference>
<name>A0ABS2E8Y8_9FIRM</name>
<dbReference type="RefSeq" id="WP_191493743.1">
    <property type="nucleotide sequence ID" value="NZ_JACLYY010000007.1"/>
</dbReference>
<dbReference type="InterPro" id="IPR008599">
    <property type="entry name" value="Diacid_rec"/>
</dbReference>
<evidence type="ECO:0000313" key="3">
    <source>
        <dbReference type="EMBL" id="MBM6738109.1"/>
    </source>
</evidence>
<dbReference type="Gene3D" id="1.10.10.2840">
    <property type="entry name" value="PucR C-terminal helix-turn-helix domain"/>
    <property type="match status" value="1"/>
</dbReference>
<dbReference type="PANTHER" id="PTHR33744:SF16">
    <property type="entry name" value="CARBOHYDRATE DIACID REGULATOR"/>
    <property type="match status" value="1"/>
</dbReference>
<evidence type="ECO:0000259" key="2">
    <source>
        <dbReference type="Pfam" id="PF13556"/>
    </source>
</evidence>
<dbReference type="Pfam" id="PF13556">
    <property type="entry name" value="HTH_30"/>
    <property type="match status" value="1"/>
</dbReference>
<dbReference type="Proteomes" id="UP000716906">
    <property type="component" value="Unassembled WGS sequence"/>
</dbReference>
<dbReference type="InterPro" id="IPR051448">
    <property type="entry name" value="CdaR-like_regulators"/>
</dbReference>
<accession>A0ABS2E8Y8</accession>
<dbReference type="EMBL" id="JACLYY010000007">
    <property type="protein sequence ID" value="MBM6738109.1"/>
    <property type="molecule type" value="Genomic_DNA"/>
</dbReference>